<evidence type="ECO:0000313" key="2">
    <source>
        <dbReference type="EMBL" id="RBW55914.1"/>
    </source>
</evidence>
<sequence length="227" mass="25871">MGEIKKAKPQTRVHPKLDFQNIINGVKLDGLNDEARAILIVCAETGCRQTEIYDLSPSSIHLDAAVPHIKVKVEDGECQREIKNKASRRPVVLVGAALEAMKRFPNGFPRYRGKEAYSTVVSKYFAENNLSPTPKHYVSSLRHSFESRMIKAGLSSEERGYMMGHSMKSIKGREVYGNDPDVRIRALYSELVSFETESWKPREPEEIFRDIDNILVEDGFRVTSRRR</sequence>
<dbReference type="EMBL" id="QOCE01000028">
    <property type="protein sequence ID" value="RBW55914.1"/>
    <property type="molecule type" value="Genomic_DNA"/>
</dbReference>
<protein>
    <submittedName>
        <fullName evidence="2">Uncharacterized protein</fullName>
    </submittedName>
</protein>
<dbReference type="Gene3D" id="1.10.443.10">
    <property type="entry name" value="Intergrase catalytic core"/>
    <property type="match status" value="1"/>
</dbReference>
<dbReference type="InterPro" id="IPR011010">
    <property type="entry name" value="DNA_brk_join_enz"/>
</dbReference>
<comment type="caution">
    <text evidence="2">The sequence shown here is derived from an EMBL/GenBank/DDBJ whole genome shotgun (WGS) entry which is preliminary data.</text>
</comment>
<dbReference type="GO" id="GO:0006310">
    <property type="term" value="P:DNA recombination"/>
    <property type="evidence" value="ECO:0007669"/>
    <property type="project" value="UniProtKB-KW"/>
</dbReference>
<name>A0A366WYA1_9RHOB</name>
<dbReference type="GO" id="GO:0015074">
    <property type="term" value="P:DNA integration"/>
    <property type="evidence" value="ECO:0007669"/>
    <property type="project" value="InterPro"/>
</dbReference>
<dbReference type="OrthoDB" id="7222937at2"/>
<keyword evidence="1" id="KW-0233">DNA recombination</keyword>
<organism evidence="2 3">
    <name type="scientific">Phaeobacter gallaeciensis</name>
    <dbReference type="NCBI Taxonomy" id="60890"/>
    <lineage>
        <taxon>Bacteria</taxon>
        <taxon>Pseudomonadati</taxon>
        <taxon>Pseudomonadota</taxon>
        <taxon>Alphaproteobacteria</taxon>
        <taxon>Rhodobacterales</taxon>
        <taxon>Roseobacteraceae</taxon>
        <taxon>Phaeobacter</taxon>
    </lineage>
</organism>
<dbReference type="InterPro" id="IPR013762">
    <property type="entry name" value="Integrase-like_cat_sf"/>
</dbReference>
<accession>A0A366WYA1</accession>
<dbReference type="GO" id="GO:0003677">
    <property type="term" value="F:DNA binding"/>
    <property type="evidence" value="ECO:0007669"/>
    <property type="project" value="InterPro"/>
</dbReference>
<dbReference type="SUPFAM" id="SSF56349">
    <property type="entry name" value="DNA breaking-rejoining enzymes"/>
    <property type="match status" value="1"/>
</dbReference>
<dbReference type="Proteomes" id="UP000252706">
    <property type="component" value="Unassembled WGS sequence"/>
</dbReference>
<evidence type="ECO:0000256" key="1">
    <source>
        <dbReference type="ARBA" id="ARBA00023172"/>
    </source>
</evidence>
<reference evidence="2 3" key="1">
    <citation type="submission" date="2018-07" db="EMBL/GenBank/DDBJ databases">
        <title>Modular assembly of carbohydrate-degrading microbial communities in the ocean.</title>
        <authorList>
            <person name="Enke T.N."/>
            <person name="Datta M.S."/>
            <person name="Schwartzman J.A."/>
            <person name="Cermak N."/>
            <person name="Schmitz D.A."/>
            <person name="Barrere J."/>
            <person name="Cordero O.X."/>
        </authorList>
    </citation>
    <scope>NUCLEOTIDE SEQUENCE [LARGE SCALE GENOMIC DNA]</scope>
    <source>
        <strain evidence="2 3">C3M10</strain>
    </source>
</reference>
<gene>
    <name evidence="2" type="ORF">DS909_09790</name>
</gene>
<proteinExistence type="predicted"/>
<evidence type="ECO:0000313" key="3">
    <source>
        <dbReference type="Proteomes" id="UP000252706"/>
    </source>
</evidence>
<dbReference type="AlphaFoldDB" id="A0A366WYA1"/>